<dbReference type="SUPFAM" id="SSF160443">
    <property type="entry name" value="SMR domain-like"/>
    <property type="match status" value="1"/>
</dbReference>
<dbReference type="InterPro" id="IPR036063">
    <property type="entry name" value="Smr_dom_sf"/>
</dbReference>
<dbReference type="RefSeq" id="WP_290331639.1">
    <property type="nucleotide sequence ID" value="NZ_JAUFPU010000004.1"/>
</dbReference>
<evidence type="ECO:0000313" key="2">
    <source>
        <dbReference type="EMBL" id="MDN3576015.1"/>
    </source>
</evidence>
<feature type="domain" description="Smr" evidence="1">
    <location>
        <begin position="125"/>
        <end position="206"/>
    </location>
</feature>
<reference evidence="2" key="1">
    <citation type="journal article" date="2014" name="Int. J. Syst. Evol. Microbiol.">
        <title>Complete genome of a new Firmicutes species belonging to the dominant human colonic microbiota ('Ruminococcus bicirculans') reveals two chromosomes and a selective capacity to utilize plant glucans.</title>
        <authorList>
            <consortium name="NISC Comparative Sequencing Program"/>
            <person name="Wegmann U."/>
            <person name="Louis P."/>
            <person name="Goesmann A."/>
            <person name="Henrissat B."/>
            <person name="Duncan S.H."/>
            <person name="Flint H.J."/>
        </authorList>
    </citation>
    <scope>NUCLEOTIDE SEQUENCE</scope>
    <source>
        <strain evidence="2">CECT 7703</strain>
    </source>
</reference>
<accession>A0ABT8B1Y8</accession>
<dbReference type="EMBL" id="JAUFPU010000004">
    <property type="protein sequence ID" value="MDN3576015.1"/>
    <property type="molecule type" value="Genomic_DNA"/>
</dbReference>
<proteinExistence type="predicted"/>
<dbReference type="InterPro" id="IPR002625">
    <property type="entry name" value="Smr_dom"/>
</dbReference>
<dbReference type="Gene3D" id="3.30.1370.110">
    <property type="match status" value="1"/>
</dbReference>
<keyword evidence="3" id="KW-1185">Reference proteome</keyword>
<dbReference type="PANTHER" id="PTHR35562:SF2">
    <property type="entry name" value="DNA ENDONUCLEASE SMRA-RELATED"/>
    <property type="match status" value="1"/>
</dbReference>
<name>A0ABT8B1Y8_9NEIS</name>
<dbReference type="Proteomes" id="UP001180081">
    <property type="component" value="Unassembled WGS sequence"/>
</dbReference>
<protein>
    <submittedName>
        <fullName evidence="2">Smr/MutS family protein</fullName>
    </submittedName>
</protein>
<comment type="caution">
    <text evidence="2">The sequence shown here is derived from an EMBL/GenBank/DDBJ whole genome shotgun (WGS) entry which is preliminary data.</text>
</comment>
<organism evidence="2 3">
    <name type="scientific">Chitinimonas viridis</name>
    <dbReference type="NCBI Taxonomy" id="664880"/>
    <lineage>
        <taxon>Bacteria</taxon>
        <taxon>Pseudomonadati</taxon>
        <taxon>Pseudomonadota</taxon>
        <taxon>Betaproteobacteria</taxon>
        <taxon>Neisseriales</taxon>
        <taxon>Chitinibacteraceae</taxon>
        <taxon>Chitinimonas</taxon>
    </lineage>
</organism>
<dbReference type="PANTHER" id="PTHR35562">
    <property type="entry name" value="DNA ENDONUCLEASE SMRA-RELATED"/>
    <property type="match status" value="1"/>
</dbReference>
<dbReference type="Pfam" id="PF01713">
    <property type="entry name" value="Smr"/>
    <property type="match status" value="1"/>
</dbReference>
<reference evidence="2" key="2">
    <citation type="submission" date="2023-06" db="EMBL/GenBank/DDBJ databases">
        <authorList>
            <person name="Lucena T."/>
            <person name="Sun Q."/>
        </authorList>
    </citation>
    <scope>NUCLEOTIDE SEQUENCE</scope>
    <source>
        <strain evidence="2">CECT 7703</strain>
    </source>
</reference>
<dbReference type="PROSITE" id="PS50828">
    <property type="entry name" value="SMR"/>
    <property type="match status" value="1"/>
</dbReference>
<gene>
    <name evidence="2" type="ORF">QWZ03_04435</name>
</gene>
<evidence type="ECO:0000259" key="1">
    <source>
        <dbReference type="PROSITE" id="PS50828"/>
    </source>
</evidence>
<dbReference type="SMART" id="SM00463">
    <property type="entry name" value="SMR"/>
    <property type="match status" value="1"/>
</dbReference>
<sequence length="210" mass="23538">MARPKTLLADQLKPLARTLKAAKARPVGQPAKPVADDEAALFRKAVADVQPLKHPLPFPHPSPAASPWPQQHLHDEGLVMHDAMTDFWPWDEIESGEELLYLRAGQKLDTMKKLRRGHWVVQAHLDLHGLNTDEARAAVGAFVHDCVQQDRRCVRIVHGKGLGSRNKEPVLKNKLRNWLVQREEVQAFCQARQVDGGAGAVIVLLRGRKR</sequence>
<evidence type="ECO:0000313" key="3">
    <source>
        <dbReference type="Proteomes" id="UP001180081"/>
    </source>
</evidence>